<dbReference type="AlphaFoldDB" id="A0A502F499"/>
<evidence type="ECO:0000313" key="4">
    <source>
        <dbReference type="Proteomes" id="UP000319486"/>
    </source>
</evidence>
<evidence type="ECO:0000259" key="2">
    <source>
        <dbReference type="SMART" id="SM00867"/>
    </source>
</evidence>
<feature type="domain" description="Lipid/polyisoprenoid-binding YceI-like" evidence="2">
    <location>
        <begin position="25"/>
        <end position="189"/>
    </location>
</feature>
<dbReference type="Proteomes" id="UP000319486">
    <property type="component" value="Unassembled WGS sequence"/>
</dbReference>
<reference evidence="3 4" key="1">
    <citation type="journal article" date="2019" name="Environ. Microbiol.">
        <title>Species interactions and distinct microbial communities in high Arctic permafrost affected cryosols are associated with the CH4 and CO2 gas fluxes.</title>
        <authorList>
            <person name="Altshuler I."/>
            <person name="Hamel J."/>
            <person name="Turney S."/>
            <person name="Magnuson E."/>
            <person name="Levesque R."/>
            <person name="Greer C."/>
            <person name="Whyte L.G."/>
        </authorList>
    </citation>
    <scope>NUCLEOTIDE SEQUENCE [LARGE SCALE GENOMIC DNA]</scope>
    <source>
        <strain evidence="3 4">S13Y</strain>
    </source>
</reference>
<dbReference type="SUPFAM" id="SSF101874">
    <property type="entry name" value="YceI-like"/>
    <property type="match status" value="1"/>
</dbReference>
<gene>
    <name evidence="3" type="ORF">EAH88_18175</name>
</gene>
<protein>
    <submittedName>
        <fullName evidence="3">Polyisoprenoid-binding protein</fullName>
    </submittedName>
</protein>
<dbReference type="OrthoDB" id="9811006at2"/>
<dbReference type="Pfam" id="PF04264">
    <property type="entry name" value="YceI"/>
    <property type="match status" value="1"/>
</dbReference>
<dbReference type="PANTHER" id="PTHR34406">
    <property type="entry name" value="PROTEIN YCEI"/>
    <property type="match status" value="1"/>
</dbReference>
<accession>A0A502F499</accession>
<dbReference type="EMBL" id="RCZO01000014">
    <property type="protein sequence ID" value="TPG04276.1"/>
    <property type="molecule type" value="Genomic_DNA"/>
</dbReference>
<sequence>MRALKYLVLAGLLGAAVSVQAAPVTYKLDPSHTMVLFSWNHFGYSNPTADFGLGEGTLVFDEQHPAQSSVEVTLPLANLDTHVPALDKHLKEADFLDADKYPTVTFKSTKVQPLGGHNFKVTGDLTVHGVTKVVVLAATLNKVGPHPMSKAQSIGFDATASIKRSDFGLGAYVPNVSDELTIRITTEGSVPKADPAK</sequence>
<dbReference type="SMART" id="SM00867">
    <property type="entry name" value="YceI"/>
    <property type="match status" value="1"/>
</dbReference>
<comment type="caution">
    <text evidence="3">The sequence shown here is derived from an EMBL/GenBank/DDBJ whole genome shotgun (WGS) entry which is preliminary data.</text>
</comment>
<organism evidence="3 4">
    <name type="scientific">Rhodanobacter glycinis</name>
    <dbReference type="NCBI Taxonomy" id="582702"/>
    <lineage>
        <taxon>Bacteria</taxon>
        <taxon>Pseudomonadati</taxon>
        <taxon>Pseudomonadota</taxon>
        <taxon>Gammaproteobacteria</taxon>
        <taxon>Lysobacterales</taxon>
        <taxon>Rhodanobacteraceae</taxon>
        <taxon>Rhodanobacter</taxon>
    </lineage>
</organism>
<dbReference type="PANTHER" id="PTHR34406:SF1">
    <property type="entry name" value="PROTEIN YCEI"/>
    <property type="match status" value="1"/>
</dbReference>
<evidence type="ECO:0000313" key="3">
    <source>
        <dbReference type="EMBL" id="TPG04276.1"/>
    </source>
</evidence>
<evidence type="ECO:0000256" key="1">
    <source>
        <dbReference type="SAM" id="SignalP"/>
    </source>
</evidence>
<keyword evidence="4" id="KW-1185">Reference proteome</keyword>
<dbReference type="RefSeq" id="WP_140655900.1">
    <property type="nucleotide sequence ID" value="NZ_RCZB01000008.1"/>
</dbReference>
<name>A0A502F499_9GAMM</name>
<dbReference type="InterPro" id="IPR007372">
    <property type="entry name" value="Lipid/polyisoprenoid-bd_YceI"/>
</dbReference>
<dbReference type="Gene3D" id="2.40.128.110">
    <property type="entry name" value="Lipid/polyisoprenoid-binding, YceI-like"/>
    <property type="match status" value="1"/>
</dbReference>
<proteinExistence type="predicted"/>
<feature type="chain" id="PRO_5030107325" evidence="1">
    <location>
        <begin position="22"/>
        <end position="197"/>
    </location>
</feature>
<dbReference type="STRING" id="582702.SAMN05192579_10249"/>
<keyword evidence="1" id="KW-0732">Signal</keyword>
<feature type="signal peptide" evidence="1">
    <location>
        <begin position="1"/>
        <end position="21"/>
    </location>
</feature>
<dbReference type="InterPro" id="IPR036761">
    <property type="entry name" value="TTHA0802/YceI-like_sf"/>
</dbReference>